<dbReference type="RefSeq" id="WP_197530503.1">
    <property type="nucleotide sequence ID" value="NZ_SJPS01000002.1"/>
</dbReference>
<evidence type="ECO:0000313" key="1">
    <source>
        <dbReference type="EMBL" id="TWU28465.1"/>
    </source>
</evidence>
<name>A0A5C6CX63_9BACT</name>
<dbReference type="EMBL" id="SJPS01000002">
    <property type="protein sequence ID" value="TWU28465.1"/>
    <property type="molecule type" value="Genomic_DNA"/>
</dbReference>
<gene>
    <name evidence="1" type="ORF">Pla144_17550</name>
</gene>
<dbReference type="AlphaFoldDB" id="A0A5C6CX63"/>
<proteinExistence type="predicted"/>
<sequence length="98" mass="10489">MKGDAKDKVTLSQRTAESFDAGRHGALMLSVQPVNVLSRASTHHFSLCPMRLSDELSAATVSFWRGHLAHFGQLLCRLVGPTPASCAVAKLAEVASEI</sequence>
<evidence type="ECO:0000313" key="2">
    <source>
        <dbReference type="Proteomes" id="UP000318437"/>
    </source>
</evidence>
<comment type="caution">
    <text evidence="1">The sequence shown here is derived from an EMBL/GenBank/DDBJ whole genome shotgun (WGS) entry which is preliminary data.</text>
</comment>
<organism evidence="1 2">
    <name type="scientific">Bythopirellula polymerisocia</name>
    <dbReference type="NCBI Taxonomy" id="2528003"/>
    <lineage>
        <taxon>Bacteria</taxon>
        <taxon>Pseudomonadati</taxon>
        <taxon>Planctomycetota</taxon>
        <taxon>Planctomycetia</taxon>
        <taxon>Pirellulales</taxon>
        <taxon>Lacipirellulaceae</taxon>
        <taxon>Bythopirellula</taxon>
    </lineage>
</organism>
<keyword evidence="2" id="KW-1185">Reference proteome</keyword>
<protein>
    <submittedName>
        <fullName evidence="1">Uncharacterized protein</fullName>
    </submittedName>
</protein>
<dbReference type="Proteomes" id="UP000318437">
    <property type="component" value="Unassembled WGS sequence"/>
</dbReference>
<accession>A0A5C6CX63</accession>
<reference evidence="1 2" key="1">
    <citation type="submission" date="2019-02" db="EMBL/GenBank/DDBJ databases">
        <title>Deep-cultivation of Planctomycetes and their phenomic and genomic characterization uncovers novel biology.</title>
        <authorList>
            <person name="Wiegand S."/>
            <person name="Jogler M."/>
            <person name="Boedeker C."/>
            <person name="Pinto D."/>
            <person name="Vollmers J."/>
            <person name="Rivas-Marin E."/>
            <person name="Kohn T."/>
            <person name="Peeters S.H."/>
            <person name="Heuer A."/>
            <person name="Rast P."/>
            <person name="Oberbeckmann S."/>
            <person name="Bunk B."/>
            <person name="Jeske O."/>
            <person name="Meyerdierks A."/>
            <person name="Storesund J.E."/>
            <person name="Kallscheuer N."/>
            <person name="Luecker S."/>
            <person name="Lage O.M."/>
            <person name="Pohl T."/>
            <person name="Merkel B.J."/>
            <person name="Hornburger P."/>
            <person name="Mueller R.-W."/>
            <person name="Bruemmer F."/>
            <person name="Labrenz M."/>
            <person name="Spormann A.M."/>
            <person name="Op Den Camp H."/>
            <person name="Overmann J."/>
            <person name="Amann R."/>
            <person name="Jetten M.S.M."/>
            <person name="Mascher T."/>
            <person name="Medema M.H."/>
            <person name="Devos D.P."/>
            <person name="Kaster A.-K."/>
            <person name="Ovreas L."/>
            <person name="Rohde M."/>
            <person name="Galperin M.Y."/>
            <person name="Jogler C."/>
        </authorList>
    </citation>
    <scope>NUCLEOTIDE SEQUENCE [LARGE SCALE GENOMIC DNA]</scope>
    <source>
        <strain evidence="1 2">Pla144</strain>
    </source>
</reference>